<name>A0A9J6AYV7_SOLCO</name>
<evidence type="ECO:0000313" key="2">
    <source>
        <dbReference type="Proteomes" id="UP000824120"/>
    </source>
</evidence>
<dbReference type="Proteomes" id="UP000824120">
    <property type="component" value="Chromosome 1"/>
</dbReference>
<dbReference type="OrthoDB" id="1302923at2759"/>
<keyword evidence="2" id="KW-1185">Reference proteome</keyword>
<dbReference type="PANTHER" id="PTHR31286:SF180">
    <property type="entry name" value="OS10G0362600 PROTEIN"/>
    <property type="match status" value="1"/>
</dbReference>
<dbReference type="EMBL" id="JACXVP010000001">
    <property type="protein sequence ID" value="KAG5629694.1"/>
    <property type="molecule type" value="Genomic_DNA"/>
</dbReference>
<evidence type="ECO:0000313" key="1">
    <source>
        <dbReference type="EMBL" id="KAG5629694.1"/>
    </source>
</evidence>
<evidence type="ECO:0008006" key="3">
    <source>
        <dbReference type="Google" id="ProtNLM"/>
    </source>
</evidence>
<protein>
    <recommendedName>
        <fullName evidence="3">DUF4283 domain-containing protein</fullName>
    </recommendedName>
</protein>
<accession>A0A9J6AYV7</accession>
<comment type="caution">
    <text evidence="1">The sequence shown here is derived from an EMBL/GenBank/DDBJ whole genome shotgun (WGS) entry which is preliminary data.</text>
</comment>
<reference evidence="1 2" key="1">
    <citation type="submission" date="2020-09" db="EMBL/GenBank/DDBJ databases">
        <title>De no assembly of potato wild relative species, Solanum commersonii.</title>
        <authorList>
            <person name="Cho K."/>
        </authorList>
    </citation>
    <scope>NUCLEOTIDE SEQUENCE [LARGE SCALE GENOMIC DNA]</scope>
    <source>
        <strain evidence="1">LZ3.2</strain>
        <tissue evidence="1">Leaf</tissue>
    </source>
</reference>
<dbReference type="PANTHER" id="PTHR31286">
    <property type="entry name" value="GLYCINE-RICH CELL WALL STRUCTURAL PROTEIN 1.8-LIKE"/>
    <property type="match status" value="1"/>
</dbReference>
<dbReference type="AlphaFoldDB" id="A0A9J6AYV7"/>
<organism evidence="1 2">
    <name type="scientific">Solanum commersonii</name>
    <name type="common">Commerson's wild potato</name>
    <name type="synonym">Commerson's nightshade</name>
    <dbReference type="NCBI Taxonomy" id="4109"/>
    <lineage>
        <taxon>Eukaryota</taxon>
        <taxon>Viridiplantae</taxon>
        <taxon>Streptophyta</taxon>
        <taxon>Embryophyta</taxon>
        <taxon>Tracheophyta</taxon>
        <taxon>Spermatophyta</taxon>
        <taxon>Magnoliopsida</taxon>
        <taxon>eudicotyledons</taxon>
        <taxon>Gunneridae</taxon>
        <taxon>Pentapetalae</taxon>
        <taxon>asterids</taxon>
        <taxon>lamiids</taxon>
        <taxon>Solanales</taxon>
        <taxon>Solanaceae</taxon>
        <taxon>Solanoideae</taxon>
        <taxon>Solaneae</taxon>
        <taxon>Solanum</taxon>
    </lineage>
</organism>
<gene>
    <name evidence="1" type="ORF">H5410_001411</name>
</gene>
<proteinExistence type="predicted"/>
<sequence length="95" mass="10927">MPLILKPWVLDFEFDKEILRWVKFSGLPVGYWSIESLSEIASAVGRPMHTDLVTANVEKISYARILIEVDVSQPLTEVISIETPSGLWEQQFEYE</sequence>
<dbReference type="InterPro" id="IPR040256">
    <property type="entry name" value="At4g02000-like"/>
</dbReference>